<keyword evidence="13 17" id="KW-0496">Mitochondrion</keyword>
<dbReference type="AlphaFoldDB" id="A0A8A3WKA1"/>
<evidence type="ECO:0000256" key="14">
    <source>
        <dbReference type="ARBA" id="ARBA00023136"/>
    </source>
</evidence>
<feature type="transmembrane region" description="Helical" evidence="17">
    <location>
        <begin position="57"/>
        <end position="80"/>
    </location>
</feature>
<accession>A0A8A3WKA1</accession>
<gene>
    <name evidence="18" type="primary">ND4L</name>
</gene>
<evidence type="ECO:0000256" key="17">
    <source>
        <dbReference type="RuleBase" id="RU004419"/>
    </source>
</evidence>
<dbReference type="GO" id="GO:0016651">
    <property type="term" value="F:oxidoreductase activity, acting on NAD(P)H"/>
    <property type="evidence" value="ECO:0007669"/>
    <property type="project" value="InterPro"/>
</dbReference>
<evidence type="ECO:0000256" key="9">
    <source>
        <dbReference type="ARBA" id="ARBA00022982"/>
    </source>
</evidence>
<protein>
    <recommendedName>
        <fullName evidence="4 17">NADH-ubiquinone oxidoreductase chain 4L</fullName>
        <ecNumber evidence="3 17">7.1.1.2</ecNumber>
    </recommendedName>
</protein>
<dbReference type="GO" id="GO:0042773">
    <property type="term" value="P:ATP synthesis coupled electron transport"/>
    <property type="evidence" value="ECO:0007669"/>
    <property type="project" value="UniProtKB-UniRule"/>
</dbReference>
<dbReference type="GO" id="GO:0008137">
    <property type="term" value="F:NADH dehydrogenase (ubiquinone) activity"/>
    <property type="evidence" value="ECO:0007669"/>
    <property type="project" value="UniProtKB-EC"/>
</dbReference>
<comment type="subcellular location">
    <subcellularLocation>
        <location evidence="17">Mitochondrion inner membrane</location>
        <topology evidence="17">Multi-pass membrane protein</topology>
    </subcellularLocation>
    <subcellularLocation>
        <location evidence="1">Mitochondrion membrane</location>
        <topology evidence="1">Multi-pass membrane protein</topology>
    </subcellularLocation>
</comment>
<dbReference type="GeneID" id="69228790"/>
<keyword evidence="6 17" id="KW-0679">Respiratory chain</keyword>
<comment type="catalytic activity">
    <reaction evidence="16">
        <text>a ubiquinone + NADH + 5 H(+)(in) = a ubiquinol + NAD(+) + 4 H(+)(out)</text>
        <dbReference type="Rhea" id="RHEA:29091"/>
        <dbReference type="Rhea" id="RHEA-COMP:9565"/>
        <dbReference type="Rhea" id="RHEA-COMP:9566"/>
        <dbReference type="ChEBI" id="CHEBI:15378"/>
        <dbReference type="ChEBI" id="CHEBI:16389"/>
        <dbReference type="ChEBI" id="CHEBI:17976"/>
        <dbReference type="ChEBI" id="CHEBI:57540"/>
        <dbReference type="ChEBI" id="CHEBI:57945"/>
        <dbReference type="EC" id="7.1.1.2"/>
    </reaction>
    <physiologicalReaction direction="left-to-right" evidence="16">
        <dbReference type="Rhea" id="RHEA:29092"/>
    </physiologicalReaction>
</comment>
<evidence type="ECO:0000256" key="4">
    <source>
        <dbReference type="ARBA" id="ARBA00016612"/>
    </source>
</evidence>
<evidence type="ECO:0000256" key="3">
    <source>
        <dbReference type="ARBA" id="ARBA00012944"/>
    </source>
</evidence>
<dbReference type="PANTHER" id="PTHR11434">
    <property type="entry name" value="NADH-UBIQUINONE OXIDOREDUCTASE SUBUNIT ND4L"/>
    <property type="match status" value="1"/>
</dbReference>
<keyword evidence="12 17" id="KW-0830">Ubiquinone</keyword>
<evidence type="ECO:0000313" key="18">
    <source>
        <dbReference type="EMBL" id="QTA72689.1"/>
    </source>
</evidence>
<evidence type="ECO:0000256" key="16">
    <source>
        <dbReference type="ARBA" id="ARBA00048769"/>
    </source>
</evidence>
<dbReference type="EC" id="7.1.1.2" evidence="3 17"/>
<name>A0A8A3WKA1_9SAUR</name>
<dbReference type="RefSeq" id="YP_010234510.1">
    <property type="nucleotide sequence ID" value="NC_059781.1"/>
</dbReference>
<keyword evidence="7 17" id="KW-0812">Transmembrane</keyword>
<evidence type="ECO:0000256" key="15">
    <source>
        <dbReference type="ARBA" id="ARBA00043911"/>
    </source>
</evidence>
<dbReference type="InterPro" id="IPR039428">
    <property type="entry name" value="NUOK/Mnh_C1-like"/>
</dbReference>
<organism evidence="18">
    <name type="scientific">Acanthodactylus guineensis</name>
    <name type="common">Guinea fringe-fingered lizard</name>
    <dbReference type="NCBI Taxonomy" id="1855261"/>
    <lineage>
        <taxon>Eukaryota</taxon>
        <taxon>Metazoa</taxon>
        <taxon>Chordata</taxon>
        <taxon>Craniata</taxon>
        <taxon>Vertebrata</taxon>
        <taxon>Euteleostomi</taxon>
        <taxon>Lepidosauria</taxon>
        <taxon>Squamata</taxon>
        <taxon>Bifurcata</taxon>
        <taxon>Unidentata</taxon>
        <taxon>Episquamata</taxon>
        <taxon>Laterata</taxon>
        <taxon>Lacertibaenia</taxon>
        <taxon>Lacertidae</taxon>
        <taxon>Acanthodactylus</taxon>
    </lineage>
</organism>
<keyword evidence="11 17" id="KW-0520">NAD</keyword>
<keyword evidence="17" id="KW-0999">Mitochondrion inner membrane</keyword>
<evidence type="ECO:0000256" key="8">
    <source>
        <dbReference type="ARBA" id="ARBA00022967"/>
    </source>
</evidence>
<comment type="similarity">
    <text evidence="2 17">Belongs to the complex I subunit 4L family.</text>
</comment>
<dbReference type="Pfam" id="PF00420">
    <property type="entry name" value="Oxidored_q2"/>
    <property type="match status" value="1"/>
</dbReference>
<dbReference type="GO" id="GO:0005743">
    <property type="term" value="C:mitochondrial inner membrane"/>
    <property type="evidence" value="ECO:0007669"/>
    <property type="project" value="UniProtKB-SubCell"/>
</dbReference>
<keyword evidence="10 17" id="KW-1133">Transmembrane helix</keyword>
<keyword evidence="14 17" id="KW-0472">Membrane</keyword>
<evidence type="ECO:0000256" key="12">
    <source>
        <dbReference type="ARBA" id="ARBA00023075"/>
    </source>
</evidence>
<geneLocation type="mitochondrion" evidence="18"/>
<keyword evidence="5 17" id="KW-0813">Transport</keyword>
<evidence type="ECO:0000256" key="11">
    <source>
        <dbReference type="ARBA" id="ARBA00023027"/>
    </source>
</evidence>
<keyword evidence="8 17" id="KW-1278">Translocase</keyword>
<evidence type="ECO:0000256" key="13">
    <source>
        <dbReference type="ARBA" id="ARBA00023128"/>
    </source>
</evidence>
<feature type="transmembrane region" description="Helical" evidence="17">
    <location>
        <begin position="28"/>
        <end position="50"/>
    </location>
</feature>
<evidence type="ECO:0000256" key="10">
    <source>
        <dbReference type="ARBA" id="ARBA00022989"/>
    </source>
</evidence>
<dbReference type="PANTHER" id="PTHR11434:SF0">
    <property type="entry name" value="NADH-UBIQUINONE OXIDOREDUCTASE CHAIN 4L"/>
    <property type="match status" value="1"/>
</dbReference>
<dbReference type="CTD" id="4539"/>
<reference evidence="18" key="1">
    <citation type="journal article" name="Sci. Rep.">
        <title>Mitogenome analyses elucidate the evolutionary relationships of a probable Eocene wet tropics relic in the xerophile lizard genus Acanthodactylus.</title>
        <authorList>
            <person name="Kirchhof S."/>
            <person name="Lyra M.L."/>
            <person name="Rodriguez A."/>
            <person name="Ineich I."/>
            <person name="Muller J."/>
            <person name="Rodel M.O."/>
            <person name="Trape J.F."/>
            <person name="Vences M."/>
            <person name="Boissinot S."/>
        </authorList>
    </citation>
    <scope>NUCLEOTIDE SEQUENCE</scope>
</reference>
<comment type="function">
    <text evidence="15">Core subunit of the mitochondrial membrane respiratory chain NADH dehydrogenase (Complex I) which catalyzes electron transfer from NADH through the respiratory chain, using ubiquinone as an electron acceptor. Part of the enzyme membrane arm which is embedded in the lipid bilayer and involved in proton translocation.</text>
</comment>
<evidence type="ECO:0000256" key="1">
    <source>
        <dbReference type="ARBA" id="ARBA00004225"/>
    </source>
</evidence>
<evidence type="ECO:0000256" key="5">
    <source>
        <dbReference type="ARBA" id="ARBA00022448"/>
    </source>
</evidence>
<evidence type="ECO:0000256" key="6">
    <source>
        <dbReference type="ARBA" id="ARBA00022660"/>
    </source>
</evidence>
<dbReference type="GO" id="GO:0030964">
    <property type="term" value="C:NADH dehydrogenase complex"/>
    <property type="evidence" value="ECO:0007669"/>
    <property type="project" value="TreeGrafter"/>
</dbReference>
<evidence type="ECO:0000256" key="2">
    <source>
        <dbReference type="ARBA" id="ARBA00010519"/>
    </source>
</evidence>
<evidence type="ECO:0000256" key="7">
    <source>
        <dbReference type="ARBA" id="ARBA00022692"/>
    </source>
</evidence>
<dbReference type="InterPro" id="IPR001133">
    <property type="entry name" value="NADH_UbQ_OxRdtase_chain4L/K"/>
</dbReference>
<sequence length="98" mass="10752">MPFMLLLLTISFLLGLLGLAFHRIHLMAILICIESMMLSLYLMMTLFFSLTNTPSLALLPIILLAFSACEAGSGLALLVATSRTHGTDHMKNLNLLKC</sequence>
<proteinExistence type="inferred from homology"/>
<dbReference type="EMBL" id="MW496123">
    <property type="protein sequence ID" value="QTA72689.1"/>
    <property type="molecule type" value="Genomic_DNA"/>
</dbReference>
<dbReference type="Gene3D" id="1.10.287.3510">
    <property type="match status" value="1"/>
</dbReference>
<keyword evidence="9 17" id="KW-0249">Electron transport</keyword>